<evidence type="ECO:0000256" key="14">
    <source>
        <dbReference type="ARBA" id="ARBA00023034"/>
    </source>
</evidence>
<dbReference type="InterPro" id="IPR011992">
    <property type="entry name" value="EF-hand-dom_pair"/>
</dbReference>
<reference evidence="20" key="2">
    <citation type="submission" date="2025-09" db="UniProtKB">
        <authorList>
            <consortium name="Ensembl"/>
        </authorList>
    </citation>
    <scope>IDENTIFICATION</scope>
</reference>
<gene>
    <name evidence="20" type="primary">nucb2a</name>
</gene>
<dbReference type="Proteomes" id="UP000694389">
    <property type="component" value="Unassembled WGS sequence"/>
</dbReference>
<evidence type="ECO:0000256" key="6">
    <source>
        <dbReference type="ARBA" id="ARBA00022490"/>
    </source>
</evidence>
<dbReference type="SMART" id="SM00054">
    <property type="entry name" value="EFh"/>
    <property type="match status" value="2"/>
</dbReference>
<feature type="region of interest" description="Disordered" evidence="18">
    <location>
        <begin position="164"/>
        <end position="201"/>
    </location>
</feature>
<dbReference type="PROSITE" id="PS00018">
    <property type="entry name" value="EF_HAND_1"/>
    <property type="match status" value="1"/>
</dbReference>
<evidence type="ECO:0000256" key="2">
    <source>
        <dbReference type="ARBA" id="ARBA00004496"/>
    </source>
</evidence>
<name>A0A8C4HDJ7_DICLA</name>
<evidence type="ECO:0000256" key="3">
    <source>
        <dbReference type="ARBA" id="ARBA00004555"/>
    </source>
</evidence>
<dbReference type="InterPro" id="IPR057576">
    <property type="entry name" value="NUCB1_N"/>
</dbReference>
<keyword evidence="6" id="KW-0963">Cytoplasm</keyword>
<keyword evidence="17" id="KW-0175">Coiled coil</keyword>
<feature type="domain" description="EF-hand" evidence="19">
    <location>
        <begin position="269"/>
        <end position="304"/>
    </location>
</feature>
<dbReference type="GO" id="GO:0005794">
    <property type="term" value="C:Golgi apparatus"/>
    <property type="evidence" value="ECO:0007669"/>
    <property type="project" value="UniProtKB-SubCell"/>
</dbReference>
<evidence type="ECO:0000256" key="1">
    <source>
        <dbReference type="ARBA" id="ARBA00004170"/>
    </source>
</evidence>
<proteinExistence type="inferred from homology"/>
<keyword evidence="9" id="KW-0344">Guanine-nucleotide releasing factor</keyword>
<keyword evidence="8" id="KW-0597">Phosphoprotein</keyword>
<reference evidence="20" key="1">
    <citation type="submission" date="2025-08" db="UniProtKB">
        <authorList>
            <consortium name="Ensembl"/>
        </authorList>
    </citation>
    <scope>IDENTIFICATION</scope>
</reference>
<dbReference type="Ensembl" id="ENSDLAT00005043269.2">
    <property type="protein sequence ID" value="ENSDLAP00005040534.1"/>
    <property type="gene ID" value="ENSDLAG00005017934.2"/>
</dbReference>
<feature type="compositionally biased region" description="Basic and acidic residues" evidence="18">
    <location>
        <begin position="164"/>
        <end position="187"/>
    </location>
</feature>
<evidence type="ECO:0000256" key="4">
    <source>
        <dbReference type="ARBA" id="ARBA00004613"/>
    </source>
</evidence>
<feature type="domain" description="EF-hand" evidence="19">
    <location>
        <begin position="217"/>
        <end position="252"/>
    </location>
</feature>
<keyword evidence="13" id="KW-0106">Calcium</keyword>
<evidence type="ECO:0000256" key="11">
    <source>
        <dbReference type="ARBA" id="ARBA00022729"/>
    </source>
</evidence>
<evidence type="ECO:0000256" key="16">
    <source>
        <dbReference type="ARBA" id="ARBA00023136"/>
    </source>
</evidence>
<keyword evidence="21" id="KW-1185">Reference proteome</keyword>
<keyword evidence="12" id="KW-0677">Repeat</keyword>
<evidence type="ECO:0000256" key="15">
    <source>
        <dbReference type="ARBA" id="ARBA00023125"/>
    </source>
</evidence>
<evidence type="ECO:0000256" key="18">
    <source>
        <dbReference type="SAM" id="MobiDB-lite"/>
    </source>
</evidence>
<comment type="subcellular location">
    <subcellularLocation>
        <location evidence="2">Cytoplasm</location>
    </subcellularLocation>
    <subcellularLocation>
        <location evidence="3">Golgi apparatus</location>
    </subcellularLocation>
    <subcellularLocation>
        <location evidence="1">Membrane</location>
        <topology evidence="1">Peripheral membrane protein</topology>
    </subcellularLocation>
    <subcellularLocation>
        <location evidence="4">Secreted</location>
    </subcellularLocation>
</comment>
<dbReference type="PROSITE" id="PS50222">
    <property type="entry name" value="EF_HAND_2"/>
    <property type="match status" value="2"/>
</dbReference>
<organism evidence="20 21">
    <name type="scientific">Dicentrarchus labrax</name>
    <name type="common">European seabass</name>
    <name type="synonym">Morone labrax</name>
    <dbReference type="NCBI Taxonomy" id="13489"/>
    <lineage>
        <taxon>Eukaryota</taxon>
        <taxon>Metazoa</taxon>
        <taxon>Chordata</taxon>
        <taxon>Craniata</taxon>
        <taxon>Vertebrata</taxon>
        <taxon>Euteleostomi</taxon>
        <taxon>Actinopterygii</taxon>
        <taxon>Neopterygii</taxon>
        <taxon>Teleostei</taxon>
        <taxon>Neoteleostei</taxon>
        <taxon>Acanthomorphata</taxon>
        <taxon>Eupercaria</taxon>
        <taxon>Moronidae</taxon>
        <taxon>Dicentrarchus</taxon>
    </lineage>
</organism>
<dbReference type="GO" id="GO:0003677">
    <property type="term" value="F:DNA binding"/>
    <property type="evidence" value="ECO:0007669"/>
    <property type="project" value="UniProtKB-KW"/>
</dbReference>
<dbReference type="InterPro" id="IPR002048">
    <property type="entry name" value="EF_hand_dom"/>
</dbReference>
<evidence type="ECO:0000259" key="19">
    <source>
        <dbReference type="PROSITE" id="PS50222"/>
    </source>
</evidence>
<keyword evidence="15" id="KW-0238">DNA-binding</keyword>
<evidence type="ECO:0000256" key="17">
    <source>
        <dbReference type="SAM" id="Coils"/>
    </source>
</evidence>
<dbReference type="GO" id="GO:0005085">
    <property type="term" value="F:guanyl-nucleotide exchange factor activity"/>
    <property type="evidence" value="ECO:0007669"/>
    <property type="project" value="UniProtKB-KW"/>
</dbReference>
<dbReference type="SUPFAM" id="SSF47473">
    <property type="entry name" value="EF-hand"/>
    <property type="match status" value="1"/>
</dbReference>
<evidence type="ECO:0000256" key="9">
    <source>
        <dbReference type="ARBA" id="ARBA00022658"/>
    </source>
</evidence>
<keyword evidence="11" id="KW-0732">Signal</keyword>
<evidence type="ECO:0000256" key="12">
    <source>
        <dbReference type="ARBA" id="ARBA00022737"/>
    </source>
</evidence>
<evidence type="ECO:0000313" key="21">
    <source>
        <dbReference type="Proteomes" id="UP000694389"/>
    </source>
</evidence>
<evidence type="ECO:0000256" key="8">
    <source>
        <dbReference type="ARBA" id="ARBA00022553"/>
    </source>
</evidence>
<comment type="similarity">
    <text evidence="5">Belongs to the nucleobindin family.</text>
</comment>
<dbReference type="InterPro" id="IPR040250">
    <property type="entry name" value="Nucleobindin"/>
</dbReference>
<dbReference type="PANTHER" id="PTHR19237:SF22">
    <property type="entry name" value="NUCLEOBINDIN-2"/>
    <property type="match status" value="1"/>
</dbReference>
<evidence type="ECO:0000256" key="7">
    <source>
        <dbReference type="ARBA" id="ARBA00022525"/>
    </source>
</evidence>
<dbReference type="Pfam" id="PF13499">
    <property type="entry name" value="EF-hand_7"/>
    <property type="match status" value="1"/>
</dbReference>
<dbReference type="InterPro" id="IPR018247">
    <property type="entry name" value="EF_Hand_1_Ca_BS"/>
</dbReference>
<dbReference type="Pfam" id="PF25434">
    <property type="entry name" value="NUCB1_N"/>
    <property type="match status" value="1"/>
</dbReference>
<dbReference type="AlphaFoldDB" id="A0A8C4HDJ7"/>
<feature type="coiled-coil region" evidence="17">
    <location>
        <begin position="330"/>
        <end position="371"/>
    </location>
</feature>
<dbReference type="PANTHER" id="PTHR19237">
    <property type="entry name" value="NUCLEOBINDIN"/>
    <property type="match status" value="1"/>
</dbReference>
<evidence type="ECO:0000256" key="5">
    <source>
        <dbReference type="ARBA" id="ARBA00008063"/>
    </source>
</evidence>
<accession>A0A8C4HDJ7</accession>
<evidence type="ECO:0000313" key="20">
    <source>
        <dbReference type="Ensembl" id="ENSDLAP00005040534.1"/>
    </source>
</evidence>
<keyword evidence="16" id="KW-0472">Membrane</keyword>
<dbReference type="GeneTree" id="ENSGT00390000001927"/>
<dbReference type="GO" id="GO:0005793">
    <property type="term" value="C:endoplasmic reticulum-Golgi intermediate compartment"/>
    <property type="evidence" value="ECO:0007669"/>
    <property type="project" value="TreeGrafter"/>
</dbReference>
<evidence type="ECO:0000256" key="13">
    <source>
        <dbReference type="ARBA" id="ARBA00022837"/>
    </source>
</evidence>
<evidence type="ECO:0000256" key="10">
    <source>
        <dbReference type="ARBA" id="ARBA00022723"/>
    </source>
</evidence>
<feature type="region of interest" description="Disordered" evidence="18">
    <location>
        <begin position="388"/>
        <end position="438"/>
    </location>
</feature>
<dbReference type="Gene3D" id="1.10.238.10">
    <property type="entry name" value="EF-hand"/>
    <property type="match status" value="1"/>
</dbReference>
<keyword evidence="10" id="KW-0479">Metal-binding</keyword>
<keyword evidence="14" id="KW-0333">Golgi apparatus</keyword>
<dbReference type="GO" id="GO:0016020">
    <property type="term" value="C:membrane"/>
    <property type="evidence" value="ECO:0007669"/>
    <property type="project" value="UniProtKB-SubCell"/>
</dbReference>
<dbReference type="GO" id="GO:0005509">
    <property type="term" value="F:calcium ion binding"/>
    <property type="evidence" value="ECO:0007669"/>
    <property type="project" value="InterPro"/>
</dbReference>
<sequence>MRDGLMSYCTTIKLPQSDTPLKSYDLTNPCYHQEVIDFLEKDQHFREKLHNTDMEDIKQGKLAKELDFVSHHVRTKLDELKRQEVNRLRTLIKAKQDLEGGNDIAVDHQALLKQFEYLNHMNPHTFEVDDLDRLIKSATNDLENYDKERHDEFKKYEMMKEHDRREHLKTLDEDERKKEEEHYEEMRKKHADHPKVNHPGSHNQLKEVWEEADGLDPEDFDPKTFFNLHDTNGDGFFDEQELEALFTKELEKMYDPTNEEDDMVEMEEERLRMREHVMNEVDSNKDRLVSLDEFLVATKKKEFLEPDSWETLEQNQAYTDEEMREFEEHLAQQEQDLNLKAVDLQKQRDELERQQEQLNAQKVELQQVQGVEGNAFPEIHAVENQLHLEQPAPEAPQDTLQEHHEQQNEVLAQHGLPQTHQDLPPGHQEAAQGQHNLP</sequence>
<dbReference type="FunFam" id="1.10.238.10:FF:000045">
    <property type="entry name" value="Nucleobindin 2"/>
    <property type="match status" value="1"/>
</dbReference>
<keyword evidence="7" id="KW-0964">Secreted</keyword>
<protein>
    <submittedName>
        <fullName evidence="20">Nucleobindin 2a</fullName>
    </submittedName>
</protein>
<dbReference type="GO" id="GO:0070062">
    <property type="term" value="C:extracellular exosome"/>
    <property type="evidence" value="ECO:0007669"/>
    <property type="project" value="TreeGrafter"/>
</dbReference>